<accession>A0A0E9SVI2</accession>
<protein>
    <submittedName>
        <fullName evidence="1">Uncharacterized protein</fullName>
    </submittedName>
</protein>
<proteinExistence type="predicted"/>
<dbReference type="AlphaFoldDB" id="A0A0E9SVI2"/>
<organism evidence="1">
    <name type="scientific">Anguilla anguilla</name>
    <name type="common">European freshwater eel</name>
    <name type="synonym">Muraena anguilla</name>
    <dbReference type="NCBI Taxonomy" id="7936"/>
    <lineage>
        <taxon>Eukaryota</taxon>
        <taxon>Metazoa</taxon>
        <taxon>Chordata</taxon>
        <taxon>Craniata</taxon>
        <taxon>Vertebrata</taxon>
        <taxon>Euteleostomi</taxon>
        <taxon>Actinopterygii</taxon>
        <taxon>Neopterygii</taxon>
        <taxon>Teleostei</taxon>
        <taxon>Anguilliformes</taxon>
        <taxon>Anguillidae</taxon>
        <taxon>Anguilla</taxon>
    </lineage>
</organism>
<dbReference type="EMBL" id="GBXM01072257">
    <property type="protein sequence ID" value="JAH36320.1"/>
    <property type="molecule type" value="Transcribed_RNA"/>
</dbReference>
<evidence type="ECO:0000313" key="1">
    <source>
        <dbReference type="EMBL" id="JAH45291.1"/>
    </source>
</evidence>
<name>A0A0E9SVI2_ANGAN</name>
<reference evidence="1" key="1">
    <citation type="submission" date="2014-11" db="EMBL/GenBank/DDBJ databases">
        <authorList>
            <person name="Amaro Gonzalez C."/>
        </authorList>
    </citation>
    <scope>NUCLEOTIDE SEQUENCE</scope>
</reference>
<reference evidence="1" key="2">
    <citation type="journal article" date="2015" name="Fish Shellfish Immunol.">
        <title>Early steps in the European eel (Anguilla anguilla)-Vibrio vulnificus interaction in the gills: Role of the RtxA13 toxin.</title>
        <authorList>
            <person name="Callol A."/>
            <person name="Pajuelo D."/>
            <person name="Ebbesson L."/>
            <person name="Teles M."/>
            <person name="MacKenzie S."/>
            <person name="Amaro C."/>
        </authorList>
    </citation>
    <scope>NUCLEOTIDE SEQUENCE</scope>
</reference>
<sequence>MQLLKIKQFLVSYFLSPADKLRSFVFKPVIKHVMIQPLVTTQRLWIYTM</sequence>
<dbReference type="EMBL" id="GBXM01063286">
    <property type="protein sequence ID" value="JAH45291.1"/>
    <property type="molecule type" value="Transcribed_RNA"/>
</dbReference>